<keyword evidence="8" id="KW-1015">Disulfide bond</keyword>
<evidence type="ECO:0000256" key="6">
    <source>
        <dbReference type="ARBA" id="ARBA00023002"/>
    </source>
</evidence>
<evidence type="ECO:0000313" key="13">
    <source>
        <dbReference type="EMBL" id="VAX38602.1"/>
    </source>
</evidence>
<dbReference type="InterPro" id="IPR004099">
    <property type="entry name" value="Pyr_nucl-diS_OxRdtase_dimer"/>
</dbReference>
<evidence type="ECO:0000256" key="1">
    <source>
        <dbReference type="ARBA" id="ARBA00001974"/>
    </source>
</evidence>
<keyword evidence="6 13" id="KW-0560">Oxidoreductase</keyword>
<dbReference type="InterPro" id="IPR036188">
    <property type="entry name" value="FAD/NAD-bd_sf"/>
</dbReference>
<dbReference type="PROSITE" id="PS00076">
    <property type="entry name" value="PYRIDINE_REDOX_1"/>
    <property type="match status" value="1"/>
</dbReference>
<dbReference type="InterPro" id="IPR050151">
    <property type="entry name" value="Class-I_Pyr_Nuc-Dis_Oxidored"/>
</dbReference>
<evidence type="ECO:0000259" key="11">
    <source>
        <dbReference type="Pfam" id="PF02852"/>
    </source>
</evidence>
<organism evidence="13">
    <name type="scientific">hydrothermal vent metagenome</name>
    <dbReference type="NCBI Taxonomy" id="652676"/>
    <lineage>
        <taxon>unclassified sequences</taxon>
        <taxon>metagenomes</taxon>
        <taxon>ecological metagenomes</taxon>
    </lineage>
</organism>
<gene>
    <name evidence="13" type="ORF">MNBD_PLANCTO02-1263</name>
</gene>
<comment type="catalytic activity">
    <reaction evidence="10">
        <text>N(6)-[(R)-dihydrolipoyl]-L-lysyl-[protein] + NAD(+) = N(6)-[(R)-lipoyl]-L-lysyl-[protein] + NADH + H(+)</text>
        <dbReference type="Rhea" id="RHEA:15045"/>
        <dbReference type="Rhea" id="RHEA-COMP:10474"/>
        <dbReference type="Rhea" id="RHEA-COMP:10475"/>
        <dbReference type="ChEBI" id="CHEBI:15378"/>
        <dbReference type="ChEBI" id="CHEBI:57540"/>
        <dbReference type="ChEBI" id="CHEBI:57945"/>
        <dbReference type="ChEBI" id="CHEBI:83099"/>
        <dbReference type="ChEBI" id="CHEBI:83100"/>
        <dbReference type="EC" id="1.8.1.4"/>
    </reaction>
</comment>
<evidence type="ECO:0000256" key="4">
    <source>
        <dbReference type="ARBA" id="ARBA00022630"/>
    </source>
</evidence>
<dbReference type="InterPro" id="IPR001100">
    <property type="entry name" value="Pyr_nuc-diS_OxRdtase"/>
</dbReference>
<evidence type="ECO:0000256" key="10">
    <source>
        <dbReference type="ARBA" id="ARBA00049187"/>
    </source>
</evidence>
<dbReference type="GO" id="GO:0050660">
    <property type="term" value="F:flavin adenine dinucleotide binding"/>
    <property type="evidence" value="ECO:0007669"/>
    <property type="project" value="InterPro"/>
</dbReference>
<keyword evidence="9" id="KW-0676">Redox-active center</keyword>
<protein>
    <recommendedName>
        <fullName evidence="3">dihydrolipoyl dehydrogenase</fullName>
        <ecNumber evidence="3">1.8.1.4</ecNumber>
    </recommendedName>
</protein>
<dbReference type="EC" id="1.8.1.4" evidence="3"/>
<evidence type="ECO:0000256" key="3">
    <source>
        <dbReference type="ARBA" id="ARBA00012608"/>
    </source>
</evidence>
<dbReference type="InterPro" id="IPR016156">
    <property type="entry name" value="FAD/NAD-linked_Rdtase_dimer_sf"/>
</dbReference>
<evidence type="ECO:0000256" key="5">
    <source>
        <dbReference type="ARBA" id="ARBA00022827"/>
    </source>
</evidence>
<dbReference type="PANTHER" id="PTHR22912:SF160">
    <property type="entry name" value="DIHYDROLIPOYL DEHYDROGENASE"/>
    <property type="match status" value="1"/>
</dbReference>
<keyword evidence="5" id="KW-0274">FAD</keyword>
<comment type="similarity">
    <text evidence="2">Belongs to the class-I pyridine nucleotide-disulfide oxidoreductase family.</text>
</comment>
<keyword evidence="4" id="KW-0285">Flavoprotein</keyword>
<dbReference type="Pfam" id="PF07992">
    <property type="entry name" value="Pyr_redox_2"/>
    <property type="match status" value="1"/>
</dbReference>
<dbReference type="Gene3D" id="3.30.390.30">
    <property type="match status" value="1"/>
</dbReference>
<dbReference type="Pfam" id="PF02852">
    <property type="entry name" value="Pyr_redox_dim"/>
    <property type="match status" value="1"/>
</dbReference>
<comment type="cofactor">
    <cofactor evidence="1">
        <name>FAD</name>
        <dbReference type="ChEBI" id="CHEBI:57692"/>
    </cofactor>
</comment>
<evidence type="ECO:0000259" key="12">
    <source>
        <dbReference type="Pfam" id="PF07992"/>
    </source>
</evidence>
<dbReference type="Gene3D" id="3.50.50.60">
    <property type="entry name" value="FAD/NAD(P)-binding domain"/>
    <property type="match status" value="2"/>
</dbReference>
<dbReference type="InterPro" id="IPR006258">
    <property type="entry name" value="Lipoamide_DH"/>
</dbReference>
<evidence type="ECO:0000256" key="8">
    <source>
        <dbReference type="ARBA" id="ARBA00023157"/>
    </source>
</evidence>
<dbReference type="GO" id="GO:0004148">
    <property type="term" value="F:dihydrolipoyl dehydrogenase (NADH) activity"/>
    <property type="evidence" value="ECO:0007669"/>
    <property type="project" value="UniProtKB-EC"/>
</dbReference>
<dbReference type="SUPFAM" id="SSF55424">
    <property type="entry name" value="FAD/NAD-linked reductases, dimerisation (C-terminal) domain"/>
    <property type="match status" value="1"/>
</dbReference>
<accession>A0A3B1DCV6</accession>
<dbReference type="AlphaFoldDB" id="A0A3B1DCV6"/>
<feature type="domain" description="FAD/NAD(P)-binding" evidence="12">
    <location>
        <begin position="9"/>
        <end position="329"/>
    </location>
</feature>
<dbReference type="InterPro" id="IPR023753">
    <property type="entry name" value="FAD/NAD-binding_dom"/>
</dbReference>
<name>A0A3B1DCV6_9ZZZZ</name>
<dbReference type="PIRSF" id="PIRSF000350">
    <property type="entry name" value="Mercury_reductase_MerA"/>
    <property type="match status" value="1"/>
</dbReference>
<sequence length="473" mass="49912">MTVEKKIELLVLGGGPGGYPAAFEAADRGMNVALVDDAPLPGGVCLHRGCIPSKTLLHAAKLIHEARDANAIGISFGEPKIDLDKIRSFKNGVIEQLTGGIAGLAKRRGVELINGRGTFISSTQIEVTNAEGDSEIISFEKAMIATGSSPVMPSLFDIGDTRVMDSTGALMLEDVPKKLLVIGGGYIGLEMGSVYSALGADVTVVEMTSTLLPGADRDLVGPLKRKLTEQFAAIHLKTKVLGLTATKNGIIAELEGDEVEPQQTFDRVLVAVGRSPNSQQIGLEKTSVELDDRGFVKINNKLQTADEHFFAIGDVAGEPMLAHKATRQGRVAVEVIAGEDVLFSPKSIPAVVFTDPEIAWCGMTETEAKLKKIKLKASRFPWAASGRAQSLGRTEGITKVLADPETGSIVGVGIVGPGAGELIAEGVLAIEQGLKAKDLAAAIHAHPTLSETMMESAEGIFGQATHIYRPPRK</sequence>
<dbReference type="PRINTS" id="PR00411">
    <property type="entry name" value="PNDRDTASEI"/>
</dbReference>
<dbReference type="PRINTS" id="PR00368">
    <property type="entry name" value="FADPNR"/>
</dbReference>
<evidence type="ECO:0000256" key="2">
    <source>
        <dbReference type="ARBA" id="ARBA00007532"/>
    </source>
</evidence>
<dbReference type="SUPFAM" id="SSF51905">
    <property type="entry name" value="FAD/NAD(P)-binding domain"/>
    <property type="match status" value="1"/>
</dbReference>
<dbReference type="GO" id="GO:0006103">
    <property type="term" value="P:2-oxoglutarate metabolic process"/>
    <property type="evidence" value="ECO:0007669"/>
    <property type="project" value="TreeGrafter"/>
</dbReference>
<proteinExistence type="inferred from homology"/>
<keyword evidence="13" id="KW-0670">Pyruvate</keyword>
<keyword evidence="7" id="KW-0520">NAD</keyword>
<evidence type="ECO:0000256" key="7">
    <source>
        <dbReference type="ARBA" id="ARBA00023027"/>
    </source>
</evidence>
<reference evidence="13" key="1">
    <citation type="submission" date="2018-06" db="EMBL/GenBank/DDBJ databases">
        <authorList>
            <person name="Zhirakovskaya E."/>
        </authorList>
    </citation>
    <scope>NUCLEOTIDE SEQUENCE</scope>
</reference>
<dbReference type="NCBIfam" id="TIGR01350">
    <property type="entry name" value="lipoamide_DH"/>
    <property type="match status" value="1"/>
</dbReference>
<dbReference type="FunFam" id="3.30.390.30:FF:000001">
    <property type="entry name" value="Dihydrolipoyl dehydrogenase"/>
    <property type="match status" value="1"/>
</dbReference>
<dbReference type="InterPro" id="IPR012999">
    <property type="entry name" value="Pyr_OxRdtase_I_AS"/>
</dbReference>
<dbReference type="EMBL" id="UOGL01000229">
    <property type="protein sequence ID" value="VAX38602.1"/>
    <property type="molecule type" value="Genomic_DNA"/>
</dbReference>
<evidence type="ECO:0000256" key="9">
    <source>
        <dbReference type="ARBA" id="ARBA00023284"/>
    </source>
</evidence>
<dbReference type="PANTHER" id="PTHR22912">
    <property type="entry name" value="DISULFIDE OXIDOREDUCTASE"/>
    <property type="match status" value="1"/>
</dbReference>
<feature type="domain" description="Pyridine nucleotide-disulphide oxidoreductase dimerisation" evidence="11">
    <location>
        <begin position="348"/>
        <end position="456"/>
    </location>
</feature>